<dbReference type="PANTHER" id="PTHR10877">
    <property type="entry name" value="POLYCYSTIN FAMILY MEMBER"/>
    <property type="match status" value="1"/>
</dbReference>
<feature type="non-terminal residue" evidence="15">
    <location>
        <position position="1"/>
    </location>
</feature>
<dbReference type="SMART" id="SM00308">
    <property type="entry name" value="LH2"/>
    <property type="match status" value="1"/>
</dbReference>
<dbReference type="SMART" id="SM00303">
    <property type="entry name" value="GPS"/>
    <property type="match status" value="1"/>
</dbReference>
<dbReference type="InterPro" id="IPR001024">
    <property type="entry name" value="PLAT/LH2_dom"/>
</dbReference>
<dbReference type="Gene3D" id="1.10.287.70">
    <property type="match status" value="1"/>
</dbReference>
<comment type="subcellular location">
    <subcellularLocation>
        <location evidence="1">Membrane</location>
        <topology evidence="1">Multi-pass membrane protein</topology>
    </subcellularLocation>
</comment>
<feature type="transmembrane region" description="Helical" evidence="11">
    <location>
        <begin position="1022"/>
        <end position="1042"/>
    </location>
</feature>
<evidence type="ECO:0000256" key="8">
    <source>
        <dbReference type="ARBA" id="ARBA00023180"/>
    </source>
</evidence>
<dbReference type="Pfam" id="PF20519">
    <property type="entry name" value="Polycystin_dom"/>
    <property type="match status" value="1"/>
</dbReference>
<evidence type="ECO:0000259" key="13">
    <source>
        <dbReference type="PROSITE" id="PS50221"/>
    </source>
</evidence>
<feature type="transmembrane region" description="Helical" evidence="11">
    <location>
        <begin position="1687"/>
        <end position="1704"/>
    </location>
</feature>
<evidence type="ECO:0000256" key="2">
    <source>
        <dbReference type="ARBA" id="ARBA00007200"/>
    </source>
</evidence>
<dbReference type="PROSITE" id="PS50221">
    <property type="entry name" value="GAIN_B"/>
    <property type="match status" value="1"/>
</dbReference>
<dbReference type="InterPro" id="IPR051223">
    <property type="entry name" value="Polycystin"/>
</dbReference>
<dbReference type="InterPro" id="IPR036392">
    <property type="entry name" value="PLAT/LH2_dom_sf"/>
</dbReference>
<dbReference type="EMBL" id="CALNXK010000168">
    <property type="protein sequence ID" value="CAH3171929.1"/>
    <property type="molecule type" value="Genomic_DNA"/>
</dbReference>
<feature type="compositionally biased region" description="Polar residues" evidence="10">
    <location>
        <begin position="1"/>
        <end position="31"/>
    </location>
</feature>
<dbReference type="PROSITE" id="PS50095">
    <property type="entry name" value="PLAT"/>
    <property type="match status" value="1"/>
</dbReference>
<feature type="transmembrane region" description="Helical" evidence="11">
    <location>
        <begin position="1359"/>
        <end position="1379"/>
    </location>
</feature>
<dbReference type="PANTHER" id="PTHR10877:SF150">
    <property type="entry name" value="REJ DOMAIN-CONTAINING PROTEIN"/>
    <property type="match status" value="1"/>
</dbReference>
<keyword evidence="7" id="KW-1015">Disulfide bond</keyword>
<protein>
    <recommendedName>
        <fullName evidence="17">Polycystic kidney disease protein 1-like 2</fullName>
    </recommendedName>
</protein>
<feature type="transmembrane region" description="Helical" evidence="11">
    <location>
        <begin position="1232"/>
        <end position="1252"/>
    </location>
</feature>
<keyword evidence="6 11" id="KW-0472">Membrane</keyword>
<comment type="caution">
    <text evidence="9">Lacks conserved residue(s) required for the propagation of feature annotation.</text>
</comment>
<dbReference type="InterPro" id="IPR014010">
    <property type="entry name" value="REJ_dom"/>
</dbReference>
<dbReference type="InterPro" id="IPR013122">
    <property type="entry name" value="PKD1_2_channel"/>
</dbReference>
<feature type="transmembrane region" description="Helical" evidence="11">
    <location>
        <begin position="1813"/>
        <end position="1836"/>
    </location>
</feature>
<dbReference type="SUPFAM" id="SSF49723">
    <property type="entry name" value="Lipase/lipooxygenase domain (PLAT/LH2 domain)"/>
    <property type="match status" value="1"/>
</dbReference>
<dbReference type="InterPro" id="IPR000203">
    <property type="entry name" value="GPS"/>
</dbReference>
<dbReference type="Pfam" id="PF08016">
    <property type="entry name" value="PKD_channel"/>
    <property type="match status" value="1"/>
</dbReference>
<dbReference type="InterPro" id="IPR046338">
    <property type="entry name" value="GAIN_dom_sf"/>
</dbReference>
<sequence length="2083" mass="233212">GSSTLVPTSHLSGSSTVVPTSHLSGSSTLVPTSHLPGSSTIVPSSSSSGSTTVVPTSHLSGSSTVVPTSPSSAAGSSTVVPTSHLSGSTTVVPTSHLSGFSTIVPSSSSSGSSTIVPSSSSWGFSTIVPSSSSSGSSTIVPSSSSWGSLTVVPTSPSSASELVAFIKGGAEVIRGIHENITMNASLSYDPDLGTRNNSGMNFTWHFGQIKGNNYSFPLPGISGIPVQYFAEKGFGPVVILAKKPLLLNQTYIAKLVVTKDRRTSSVFQVIRLQNGEPPKVSLSCLLNCGVTKSPSVRLSIKSQCQGSQCSKIFSYEWTLYEENKSASNTDPIWRKVNILQSITATPLNSSNIAIKENSLGGRKNYRLMLFVRTKDGIEGLSAYDIVTATPPSGGRCVIIPSSGISLKTDFSLSCSDWVSDATPLTYQFQYRLDNGLHNMVYYGVNNTVISWLPPGKRSHNYKVEIRATVTNNYGASAPTVNISVRVELSQHLSLANFTSVLTANDSFFNQVIEDGDLNKAAQISHTILEAISQDSSLSTEEKTKIQELIVEKIAALQVKSLPDLLQSSSVIGSAIQDTETTSVKSLEFALPVINSMASLLWNVAQQKQIDDIPLISLSAENLGSCVNNVLKSASMIASTKFGSSLQEQGKTLVKDSFGIINIIADAVLAMKVADEEVTRIKTAELSMTLGRHTPTKLVGLSIEGGDGRFVLPDGTLDSSTGNTAFVDSQMLSIPFNPYTWDVTREQVDSDILALDLKDDERKLIKVSGLPNDVLIVTPLKPEQIPLQIPQYFTQNDNLRFHQIDVKYENTLIMVEMASTDERVTLFVYMRHSQRPTTQVYDLNATISKQETCIWWNAQEKSFEGAKCSSNRFATVPIETVVRQPGRYFLGIQSNDTSVTSLRRQKRSCFGNGRKKRSCVQVKDLPPTPPQGKNVSLVPMYDPTISRNYTMRVALGSCVFWSEEQEKWTAEGCQVLSATLNGFLNCSCNHLTSFGGSFFVKPNPIDFDQVLVQFKRLADTGNVAVIVTVAVVFMCYVFVIVFVRKADQQDTRNNGSPVELPTGSNSSHEYEITIITGVWRNSGTTAKVAIEIYGSEESTGKVLLNNMEDAPTGTLFSRGNRDVFVLKAEKSLGSIEGVRFGHDNSGNSPSWFLEEIIVLDKQTLCSWTFTNTQWLALERGDGRIERMLETEQNKMDFKSEVLKRWWKGLTEKHIWVSVIAKQRRNRFTRVQRASCCLSLLLTAMLANAMFYELDGKSENVIQVGPLKFTWRQVVIGIESALIVAPINIFIAFLFQKAARNAESQTRVCWKAKCLIYFAWFLFVCSCSVSTTFTIFYSLLWGKEISEQWLSSMFISFTQDVAITEPVKVFFTAIVLSAMIIRKKRKKDGNEYVKEAKTRTSTKGHLWKMKLKEVEEMRRRQAKKQNISRFFVELLIYLIFVFLLMVVCYGSRNEHRYMMKKSITEGLPRFETVFNTKQYWSWVKNVFLPGVFTGRWYNGRPENQTMYIGNKRSVLVGMARGRQVRVQPGTCDVLNYMNHMFPVCYGGYSRLNEDKTSFNKPGWKPVDNSTNKDELFRLCPKPWRYQGAEDTDTVPKWGQFSFYPGGGFVADLGYENSTGFTLIETLQSNNWLDRRTRAIILEFSSFNPSVNLLCIATYFYEVEASGYSASVTRAEVISLDSTGAGSQQFYLICVLFFIIFVALYLGRECYRLYKQRSRYFKSLWGWVEIFQVIFSLLAVVIYIVRSKKATSKIQELQKNIYANVNFQENIIWLETENTVLGILTFIVTAKLLRLIRFNQHVVVFSKTLKTSARLLPSFTVLMLICFTAFLHFGVLIFGTGSRHYSSILTATYFQLELTLGRVKARPINELTDANDTFGRIFAVLLLFTLTIMGMNFFIAIINDALINAKVFATENELYDLLDEDWSQKGGENKRFFDAISERIKQTRGNDEETVKIRKKDIRNPSKRRALNFDAVSQAIVASRRKSLENSSEKKVIANTRRKSLYDKISDYILKKQQHRRVRFSEDVVKRQFQMLEKQKQFLLQRLDNIIQGYSDEQEKFLQLCHEVGLVFLQRNQNKRRPRDQE</sequence>
<evidence type="ECO:0000259" key="14">
    <source>
        <dbReference type="PROSITE" id="PS51111"/>
    </source>
</evidence>
<organism evidence="15 16">
    <name type="scientific">Porites lobata</name>
    <dbReference type="NCBI Taxonomy" id="104759"/>
    <lineage>
        <taxon>Eukaryota</taxon>
        <taxon>Metazoa</taxon>
        <taxon>Cnidaria</taxon>
        <taxon>Anthozoa</taxon>
        <taxon>Hexacorallia</taxon>
        <taxon>Scleractinia</taxon>
        <taxon>Fungiina</taxon>
        <taxon>Poritidae</taxon>
        <taxon>Porites</taxon>
    </lineage>
</organism>
<keyword evidence="5 11" id="KW-1133">Transmembrane helix</keyword>
<evidence type="ECO:0000256" key="7">
    <source>
        <dbReference type="ARBA" id="ARBA00023157"/>
    </source>
</evidence>
<dbReference type="Proteomes" id="UP001159405">
    <property type="component" value="Unassembled WGS sequence"/>
</dbReference>
<evidence type="ECO:0008006" key="17">
    <source>
        <dbReference type="Google" id="ProtNLM"/>
    </source>
</evidence>
<evidence type="ECO:0000313" key="16">
    <source>
        <dbReference type="Proteomes" id="UP001159405"/>
    </source>
</evidence>
<feature type="transmembrane region" description="Helical" evidence="11">
    <location>
        <begin position="1878"/>
        <end position="1899"/>
    </location>
</feature>
<dbReference type="InterPro" id="IPR057244">
    <property type="entry name" value="GAIN_B"/>
</dbReference>
<evidence type="ECO:0000256" key="11">
    <source>
        <dbReference type="SAM" id="Phobius"/>
    </source>
</evidence>
<dbReference type="InterPro" id="IPR003915">
    <property type="entry name" value="PKD_2"/>
</dbReference>
<gene>
    <name evidence="15" type="ORF">PLOB_00012249</name>
</gene>
<feature type="transmembrane region" description="Helical" evidence="11">
    <location>
        <begin position="1272"/>
        <end position="1293"/>
    </location>
</feature>
<dbReference type="InterPro" id="IPR002859">
    <property type="entry name" value="PKD/REJ-like"/>
</dbReference>
<keyword evidence="4" id="KW-0732">Signal</keyword>
<feature type="domain" description="REJ" evidence="14">
    <location>
        <begin position="40"/>
        <end position="738"/>
    </location>
</feature>
<evidence type="ECO:0000256" key="4">
    <source>
        <dbReference type="ARBA" id="ARBA00022729"/>
    </source>
</evidence>
<feature type="transmembrane region" description="Helical" evidence="11">
    <location>
        <begin position="1776"/>
        <end position="1793"/>
    </location>
</feature>
<proteinExistence type="inferred from homology"/>
<feature type="transmembrane region" description="Helical" evidence="11">
    <location>
        <begin position="1425"/>
        <end position="1445"/>
    </location>
</feature>
<feature type="domain" description="GAIN-B" evidence="13">
    <location>
        <begin position="876"/>
        <end position="1005"/>
    </location>
</feature>
<feature type="domain" description="PLAT" evidence="12">
    <location>
        <begin position="1067"/>
        <end position="1188"/>
    </location>
</feature>
<keyword evidence="3 11" id="KW-0812">Transmembrane</keyword>
<dbReference type="Pfam" id="PF01825">
    <property type="entry name" value="GPS"/>
    <property type="match status" value="1"/>
</dbReference>
<dbReference type="Pfam" id="PF01477">
    <property type="entry name" value="PLAT"/>
    <property type="match status" value="1"/>
</dbReference>
<reference evidence="15 16" key="1">
    <citation type="submission" date="2022-05" db="EMBL/GenBank/DDBJ databases">
        <authorList>
            <consortium name="Genoscope - CEA"/>
            <person name="William W."/>
        </authorList>
    </citation>
    <scope>NUCLEOTIDE SEQUENCE [LARGE SCALE GENOMIC DNA]</scope>
</reference>
<comment type="similarity">
    <text evidence="2">Belongs to the polycystin family.</text>
</comment>
<dbReference type="PRINTS" id="PR01433">
    <property type="entry name" value="POLYCYSTIN2"/>
</dbReference>
<dbReference type="Pfam" id="PF02010">
    <property type="entry name" value="REJ"/>
    <property type="match status" value="1"/>
</dbReference>
<dbReference type="SUPFAM" id="SSF81324">
    <property type="entry name" value="Voltage-gated potassium channels"/>
    <property type="match status" value="1"/>
</dbReference>
<dbReference type="InterPro" id="IPR046791">
    <property type="entry name" value="Polycystin_dom"/>
</dbReference>
<evidence type="ECO:0000256" key="5">
    <source>
        <dbReference type="ARBA" id="ARBA00022989"/>
    </source>
</evidence>
<evidence type="ECO:0000313" key="15">
    <source>
        <dbReference type="EMBL" id="CAH3171929.1"/>
    </source>
</evidence>
<feature type="compositionally biased region" description="Low complexity" evidence="10">
    <location>
        <begin position="36"/>
        <end position="83"/>
    </location>
</feature>
<evidence type="ECO:0000256" key="10">
    <source>
        <dbReference type="SAM" id="MobiDB-lite"/>
    </source>
</evidence>
<evidence type="ECO:0000256" key="9">
    <source>
        <dbReference type="PROSITE-ProRule" id="PRU00152"/>
    </source>
</evidence>
<evidence type="ECO:0000256" key="6">
    <source>
        <dbReference type="ARBA" id="ARBA00023136"/>
    </source>
</evidence>
<dbReference type="Gene3D" id="2.60.60.20">
    <property type="entry name" value="PLAT/LH2 domain"/>
    <property type="match status" value="1"/>
</dbReference>
<feature type="transmembrane region" description="Helical" evidence="11">
    <location>
        <begin position="1724"/>
        <end position="1742"/>
    </location>
</feature>
<evidence type="ECO:0000256" key="1">
    <source>
        <dbReference type="ARBA" id="ARBA00004141"/>
    </source>
</evidence>
<feature type="region of interest" description="Disordered" evidence="10">
    <location>
        <begin position="1"/>
        <end position="88"/>
    </location>
</feature>
<dbReference type="PROSITE" id="PS51111">
    <property type="entry name" value="REJ"/>
    <property type="match status" value="1"/>
</dbReference>
<accession>A0ABN8QYC6</accession>
<evidence type="ECO:0000259" key="12">
    <source>
        <dbReference type="PROSITE" id="PS50095"/>
    </source>
</evidence>
<keyword evidence="8" id="KW-0325">Glycoprotein</keyword>
<feature type="transmembrane region" description="Helical" evidence="11">
    <location>
        <begin position="1313"/>
        <end position="1339"/>
    </location>
</feature>
<evidence type="ECO:0000256" key="3">
    <source>
        <dbReference type="ARBA" id="ARBA00022692"/>
    </source>
</evidence>
<keyword evidence="16" id="KW-1185">Reference proteome</keyword>
<dbReference type="Gene3D" id="2.60.220.50">
    <property type="match status" value="1"/>
</dbReference>
<name>A0ABN8QYC6_9CNID</name>
<comment type="caution">
    <text evidence="15">The sequence shown here is derived from an EMBL/GenBank/DDBJ whole genome shotgun (WGS) entry which is preliminary data.</text>
</comment>